<dbReference type="GO" id="GO:0006412">
    <property type="term" value="P:translation"/>
    <property type="evidence" value="ECO:0007669"/>
    <property type="project" value="InterPro"/>
</dbReference>
<protein>
    <recommendedName>
        <fullName evidence="6">Large ribosomal subunit protein mL49</fullName>
    </recommendedName>
</protein>
<name>A0AAD9T5H2_9HELO</name>
<dbReference type="PANTHER" id="PTHR13477:SF0">
    <property type="entry name" value="LARGE RIBOSOMAL SUBUNIT PROTEIN ML49"/>
    <property type="match status" value="1"/>
</dbReference>
<keyword evidence="3" id="KW-0689">Ribosomal protein</keyword>
<comment type="caution">
    <text evidence="7">The sequence shown here is derived from an EMBL/GenBank/DDBJ whole genome shotgun (WGS) entry which is preliminary data.</text>
</comment>
<dbReference type="InterPro" id="IPR007740">
    <property type="entry name" value="Ribosomal_mL49"/>
</dbReference>
<gene>
    <name evidence="7" type="ORF">QTJ16_002047</name>
</gene>
<keyword evidence="5" id="KW-0687">Ribonucleoprotein</keyword>
<evidence type="ECO:0000256" key="6">
    <source>
        <dbReference type="ARBA" id="ARBA00035191"/>
    </source>
</evidence>
<accession>A0AAD9T5H2</accession>
<dbReference type="Pfam" id="PF05046">
    <property type="entry name" value="Img2"/>
    <property type="match status" value="1"/>
</dbReference>
<evidence type="ECO:0000313" key="8">
    <source>
        <dbReference type="Proteomes" id="UP001285354"/>
    </source>
</evidence>
<evidence type="ECO:0000313" key="7">
    <source>
        <dbReference type="EMBL" id="KAK2628944.1"/>
    </source>
</evidence>
<sequence>MASSLHLKFFRSMVLSRPANLQRFLGAAKASRVVIRAESTSAAPSQAEQPTPAASRPYRITLTPSKNLPIYTLQKRGGNKRLTKVRRIEGDITALKKDLQEALGLREKDVTINQLTNQIMVKGFQKPQIEQFFKERPSTVL</sequence>
<dbReference type="GO" id="GO:0003735">
    <property type="term" value="F:structural constituent of ribosome"/>
    <property type="evidence" value="ECO:0007669"/>
    <property type="project" value="InterPro"/>
</dbReference>
<evidence type="ECO:0000256" key="5">
    <source>
        <dbReference type="ARBA" id="ARBA00023274"/>
    </source>
</evidence>
<dbReference type="Gene3D" id="3.30.780.10">
    <property type="entry name" value="SUI1-like domain"/>
    <property type="match status" value="1"/>
</dbReference>
<dbReference type="AlphaFoldDB" id="A0AAD9T5H2"/>
<reference evidence="7" key="1">
    <citation type="submission" date="2023-06" db="EMBL/GenBank/DDBJ databases">
        <title>Draft genome of Marssonina rosae.</title>
        <authorList>
            <person name="Cheng Q."/>
        </authorList>
    </citation>
    <scope>NUCLEOTIDE SEQUENCE</scope>
    <source>
        <strain evidence="7">R4</strain>
    </source>
</reference>
<evidence type="ECO:0000256" key="1">
    <source>
        <dbReference type="ARBA" id="ARBA00004173"/>
    </source>
</evidence>
<proteinExistence type="inferred from homology"/>
<comment type="subcellular location">
    <subcellularLocation>
        <location evidence="1">Mitochondrion</location>
    </subcellularLocation>
</comment>
<dbReference type="Proteomes" id="UP001285354">
    <property type="component" value="Unassembled WGS sequence"/>
</dbReference>
<comment type="similarity">
    <text evidence="2">Belongs to the mitochondrion-specific ribosomal protein mL49 family.</text>
</comment>
<organism evidence="7 8">
    <name type="scientific">Diplocarpon rosae</name>
    <dbReference type="NCBI Taxonomy" id="946125"/>
    <lineage>
        <taxon>Eukaryota</taxon>
        <taxon>Fungi</taxon>
        <taxon>Dikarya</taxon>
        <taxon>Ascomycota</taxon>
        <taxon>Pezizomycotina</taxon>
        <taxon>Leotiomycetes</taxon>
        <taxon>Helotiales</taxon>
        <taxon>Drepanopezizaceae</taxon>
        <taxon>Diplocarpon</taxon>
    </lineage>
</organism>
<dbReference type="GO" id="GO:0005762">
    <property type="term" value="C:mitochondrial large ribosomal subunit"/>
    <property type="evidence" value="ECO:0007669"/>
    <property type="project" value="TreeGrafter"/>
</dbReference>
<dbReference type="PANTHER" id="PTHR13477">
    <property type="entry name" value="MITOCHONDRIAL 39S RIBOSOMAL PROTEIN L49"/>
    <property type="match status" value="1"/>
</dbReference>
<evidence type="ECO:0000256" key="2">
    <source>
        <dbReference type="ARBA" id="ARBA00005677"/>
    </source>
</evidence>
<dbReference type="EMBL" id="JAUBYV010000002">
    <property type="protein sequence ID" value="KAK2628944.1"/>
    <property type="molecule type" value="Genomic_DNA"/>
</dbReference>
<evidence type="ECO:0000256" key="3">
    <source>
        <dbReference type="ARBA" id="ARBA00022980"/>
    </source>
</evidence>
<keyword evidence="8" id="KW-1185">Reference proteome</keyword>
<evidence type="ECO:0000256" key="4">
    <source>
        <dbReference type="ARBA" id="ARBA00023128"/>
    </source>
</evidence>
<keyword evidence="4" id="KW-0496">Mitochondrion</keyword>